<dbReference type="Gene3D" id="1.10.287.1490">
    <property type="match status" value="1"/>
</dbReference>
<dbReference type="InterPro" id="IPR058982">
    <property type="entry name" value="Beta-barrel_AprE"/>
</dbReference>
<feature type="domain" description="AprE-like long alpha-helical hairpin" evidence="11">
    <location>
        <begin position="99"/>
        <end position="287"/>
    </location>
</feature>
<evidence type="ECO:0000256" key="10">
    <source>
        <dbReference type="SAM" id="Coils"/>
    </source>
</evidence>
<gene>
    <name evidence="13" type="ORF">EKO24_015340</name>
</gene>
<comment type="subcellular location">
    <subcellularLocation>
        <location evidence="1 9">Cell inner membrane</location>
        <topology evidence="1 9">Single-pass membrane protein</topology>
    </subcellularLocation>
</comment>
<evidence type="ECO:0000256" key="9">
    <source>
        <dbReference type="RuleBase" id="RU365093"/>
    </source>
</evidence>
<evidence type="ECO:0000256" key="2">
    <source>
        <dbReference type="ARBA" id="ARBA00009477"/>
    </source>
</evidence>
<dbReference type="Gene3D" id="2.40.50.100">
    <property type="match status" value="1"/>
</dbReference>
<dbReference type="PANTHER" id="PTHR30386:SF17">
    <property type="entry name" value="ALKALINE PROTEASE SECRETION PROTEIN APRE"/>
    <property type="match status" value="1"/>
</dbReference>
<evidence type="ECO:0000256" key="8">
    <source>
        <dbReference type="ARBA" id="ARBA00023136"/>
    </source>
</evidence>
<evidence type="ECO:0000256" key="6">
    <source>
        <dbReference type="ARBA" id="ARBA00022692"/>
    </source>
</evidence>
<organism evidence="13 14">
    <name type="scientific">Candidatus Methylobacter oryzae</name>
    <dbReference type="NCBI Taxonomy" id="2497749"/>
    <lineage>
        <taxon>Bacteria</taxon>
        <taxon>Pseudomonadati</taxon>
        <taxon>Pseudomonadota</taxon>
        <taxon>Gammaproteobacteria</taxon>
        <taxon>Methylococcales</taxon>
        <taxon>Methylococcaceae</taxon>
        <taxon>Methylobacter</taxon>
    </lineage>
</organism>
<evidence type="ECO:0000313" key="14">
    <source>
        <dbReference type="Proteomes" id="UP000733744"/>
    </source>
</evidence>
<keyword evidence="14" id="KW-1185">Reference proteome</keyword>
<evidence type="ECO:0000259" key="11">
    <source>
        <dbReference type="Pfam" id="PF25994"/>
    </source>
</evidence>
<dbReference type="SUPFAM" id="SSF111369">
    <property type="entry name" value="HlyD-like secretion proteins"/>
    <property type="match status" value="1"/>
</dbReference>
<dbReference type="Gene3D" id="2.40.30.170">
    <property type="match status" value="1"/>
</dbReference>
<keyword evidence="8 9" id="KW-0472">Membrane</keyword>
<dbReference type="InterPro" id="IPR058781">
    <property type="entry name" value="HH_AprE-like"/>
</dbReference>
<dbReference type="NCBIfam" id="TIGR01843">
    <property type="entry name" value="type_I_hlyD"/>
    <property type="match status" value="1"/>
</dbReference>
<protein>
    <recommendedName>
        <fullName evidence="9">Membrane fusion protein (MFP) family protein</fullName>
    </recommendedName>
</protein>
<dbReference type="PRINTS" id="PR01490">
    <property type="entry name" value="RTXTOXIND"/>
</dbReference>
<dbReference type="Pfam" id="PF26002">
    <property type="entry name" value="Beta-barrel_AprE"/>
    <property type="match status" value="1"/>
</dbReference>
<comment type="caution">
    <text evidence="13">The sequence shown here is derived from an EMBL/GenBank/DDBJ whole genome shotgun (WGS) entry which is preliminary data.</text>
</comment>
<evidence type="ECO:0000256" key="4">
    <source>
        <dbReference type="ARBA" id="ARBA00022475"/>
    </source>
</evidence>
<dbReference type="InterPro" id="IPR050739">
    <property type="entry name" value="MFP"/>
</dbReference>
<dbReference type="EMBL" id="RYFG02000108">
    <property type="protein sequence ID" value="TRW92200.1"/>
    <property type="molecule type" value="Genomic_DNA"/>
</dbReference>
<comment type="similarity">
    <text evidence="2 9">Belongs to the membrane fusion protein (MFP) (TC 8.A.1) family.</text>
</comment>
<accession>A0ABY3C8E5</accession>
<feature type="transmembrane region" description="Helical" evidence="9">
    <location>
        <begin position="25"/>
        <end position="43"/>
    </location>
</feature>
<dbReference type="RefSeq" id="WP_127028264.1">
    <property type="nucleotide sequence ID" value="NZ_RYFG02000108.1"/>
</dbReference>
<keyword evidence="3 9" id="KW-0813">Transport</keyword>
<keyword evidence="7 9" id="KW-1133">Transmembrane helix</keyword>
<keyword evidence="6 9" id="KW-0812">Transmembrane</keyword>
<keyword evidence="5 9" id="KW-0997">Cell inner membrane</keyword>
<evidence type="ECO:0000256" key="3">
    <source>
        <dbReference type="ARBA" id="ARBA00022448"/>
    </source>
</evidence>
<dbReference type="Proteomes" id="UP000733744">
    <property type="component" value="Unassembled WGS sequence"/>
</dbReference>
<sequence>MSEKSLSNIVDPTALQTNDQSIRNIGAAIVLATFGVFGVWSFWAPMDSSALAPGVVVVKSHRKTVQHLDGGIVAKILVKDGDLVTEGQPLLILDDTQLKAQLGIARAQNITLAAQVARLRAERDHLKQVDYPEILDDPSDPRTTEAKLAENNVFRSRISSHEGQIAVLKQRISQVSSKISGLQGQVDSKKQLIASFAEEIHDQKELLAEGFADKQRLRDVERNHALQTGEIAQLNGEIATNQMLISETRLQILQLEKQFQEEVTGKLSEAQAQLNDAEERVAANQDKLNRIVIKAPASGMVLGMSVHNENSVIPPGRSILEIVPQDAELIIEAQVSPMDIDRVTVGLQAEVRFSAFKQSKTPKMDGKVIHLSPDRFTDERTGAPYYQARVELTPESRKDLGNLQLLPGMPAEVLINTGERTLFEYLAQPATNFFARSFTED</sequence>
<feature type="domain" description="AprE-like beta-barrel" evidence="12">
    <location>
        <begin position="329"/>
        <end position="418"/>
    </location>
</feature>
<evidence type="ECO:0000256" key="7">
    <source>
        <dbReference type="ARBA" id="ARBA00022989"/>
    </source>
</evidence>
<name>A0ABY3C8E5_9GAMM</name>
<feature type="coiled-coil region" evidence="10">
    <location>
        <begin position="260"/>
        <end position="294"/>
    </location>
</feature>
<reference evidence="13 14" key="1">
    <citation type="journal article" date="2019" name="Antonie Van Leeuwenhoek">
        <title>Description of 'Ca. Methylobacter oryzae' KRF1, a novel species from the environmentally important Methylobacter clade 2.</title>
        <authorList>
            <person name="Khatri K."/>
            <person name="Mohite J.A."/>
            <person name="Pandit P.S."/>
            <person name="Bahulikar R."/>
            <person name="Rahalkar M.C."/>
        </authorList>
    </citation>
    <scope>NUCLEOTIDE SEQUENCE [LARGE SCALE GENOMIC DNA]</scope>
    <source>
        <strain evidence="13 14">KRF1</strain>
    </source>
</reference>
<dbReference type="PANTHER" id="PTHR30386">
    <property type="entry name" value="MEMBRANE FUSION SUBUNIT OF EMRAB-TOLC MULTIDRUG EFFLUX PUMP"/>
    <property type="match status" value="1"/>
</dbReference>
<keyword evidence="4 9" id="KW-1003">Cell membrane</keyword>
<proteinExistence type="inferred from homology"/>
<keyword evidence="10" id="KW-0175">Coiled coil</keyword>
<evidence type="ECO:0000313" key="13">
    <source>
        <dbReference type="EMBL" id="TRW92200.1"/>
    </source>
</evidence>
<dbReference type="InterPro" id="IPR010129">
    <property type="entry name" value="T1SS_HlyD"/>
</dbReference>
<evidence type="ECO:0000256" key="1">
    <source>
        <dbReference type="ARBA" id="ARBA00004377"/>
    </source>
</evidence>
<evidence type="ECO:0000256" key="5">
    <source>
        <dbReference type="ARBA" id="ARBA00022519"/>
    </source>
</evidence>
<evidence type="ECO:0000259" key="12">
    <source>
        <dbReference type="Pfam" id="PF26002"/>
    </source>
</evidence>
<dbReference type="Pfam" id="PF25994">
    <property type="entry name" value="HH_AprE"/>
    <property type="match status" value="1"/>
</dbReference>